<sequence>MSRISNFCKDRARGFLFVHTAEHNGLGARKTMVQRSSSPTWQLDGGVAILQHSLHDT</sequence>
<comment type="caution">
    <text evidence="1">The sequence shown here is derived from an EMBL/GenBank/DDBJ whole genome shotgun (WGS) entry which is preliminary data.</text>
</comment>
<dbReference type="Proteomes" id="UP000195569">
    <property type="component" value="Unassembled WGS sequence"/>
</dbReference>
<dbReference type="EMBL" id="CYGY02000027">
    <property type="protein sequence ID" value="SIT41231.1"/>
    <property type="molecule type" value="Genomic_DNA"/>
</dbReference>
<reference evidence="1" key="1">
    <citation type="submission" date="2016-12" db="EMBL/GenBank/DDBJ databases">
        <authorList>
            <person name="Moulin L."/>
        </authorList>
    </citation>
    <scope>NUCLEOTIDE SEQUENCE [LARGE SCALE GENOMIC DNA]</scope>
    <source>
        <strain evidence="1">STM 7183</strain>
    </source>
</reference>
<gene>
    <name evidence="1" type="ORF">BN2476_270038</name>
</gene>
<evidence type="ECO:0000313" key="2">
    <source>
        <dbReference type="Proteomes" id="UP000195569"/>
    </source>
</evidence>
<organism evidence="1 2">
    <name type="scientific">Paraburkholderia piptadeniae</name>
    <dbReference type="NCBI Taxonomy" id="1701573"/>
    <lineage>
        <taxon>Bacteria</taxon>
        <taxon>Pseudomonadati</taxon>
        <taxon>Pseudomonadota</taxon>
        <taxon>Betaproteobacteria</taxon>
        <taxon>Burkholderiales</taxon>
        <taxon>Burkholderiaceae</taxon>
        <taxon>Paraburkholderia</taxon>
    </lineage>
</organism>
<protein>
    <submittedName>
        <fullName evidence="1">Uncharacterized protein</fullName>
    </submittedName>
</protein>
<evidence type="ECO:0000313" key="1">
    <source>
        <dbReference type="EMBL" id="SIT41231.1"/>
    </source>
</evidence>
<keyword evidence="2" id="KW-1185">Reference proteome</keyword>
<dbReference type="AlphaFoldDB" id="A0A1N7S1M8"/>
<name>A0A1N7S1M8_9BURK</name>
<proteinExistence type="predicted"/>
<accession>A0A1N7S1M8</accession>